<proteinExistence type="predicted"/>
<dbReference type="Gene3D" id="3.40.50.1820">
    <property type="entry name" value="alpha/beta hydrolase"/>
    <property type="match status" value="1"/>
</dbReference>
<dbReference type="PANTHER" id="PTHR37946">
    <property type="entry name" value="SLL1969 PROTEIN"/>
    <property type="match status" value="1"/>
</dbReference>
<dbReference type="EMBL" id="JADQTO010000038">
    <property type="protein sequence ID" value="MBG0568443.1"/>
    <property type="molecule type" value="Genomic_DNA"/>
</dbReference>
<organism evidence="3 4">
    <name type="scientific">Actinoplanes aureus</name>
    <dbReference type="NCBI Taxonomy" id="2792083"/>
    <lineage>
        <taxon>Bacteria</taxon>
        <taxon>Bacillati</taxon>
        <taxon>Actinomycetota</taxon>
        <taxon>Actinomycetes</taxon>
        <taxon>Micromonosporales</taxon>
        <taxon>Micromonosporaceae</taxon>
        <taxon>Actinoplanes</taxon>
    </lineage>
</organism>
<dbReference type="SUPFAM" id="SSF53474">
    <property type="entry name" value="alpha/beta-Hydrolases"/>
    <property type="match status" value="1"/>
</dbReference>
<comment type="caution">
    <text evidence="3">The sequence shown here is derived from an EMBL/GenBank/DDBJ whole genome shotgun (WGS) entry which is preliminary data.</text>
</comment>
<feature type="compositionally biased region" description="Polar residues" evidence="1">
    <location>
        <begin position="267"/>
        <end position="277"/>
    </location>
</feature>
<evidence type="ECO:0000313" key="3">
    <source>
        <dbReference type="EMBL" id="MBG0568443.1"/>
    </source>
</evidence>
<protein>
    <recommendedName>
        <fullName evidence="2">DUF676 domain-containing protein</fullName>
    </recommendedName>
</protein>
<evidence type="ECO:0000313" key="4">
    <source>
        <dbReference type="Proteomes" id="UP000598146"/>
    </source>
</evidence>
<dbReference type="Proteomes" id="UP000598146">
    <property type="component" value="Unassembled WGS sequence"/>
</dbReference>
<keyword evidence="4" id="KW-1185">Reference proteome</keyword>
<feature type="domain" description="DUF676" evidence="2">
    <location>
        <begin position="6"/>
        <end position="145"/>
    </location>
</feature>
<gene>
    <name evidence="3" type="ORF">I4J89_44170</name>
</gene>
<dbReference type="PANTHER" id="PTHR37946:SF1">
    <property type="entry name" value="SLL1969 PROTEIN"/>
    <property type="match status" value="1"/>
</dbReference>
<accession>A0A931CLG7</accession>
<evidence type="ECO:0000256" key="1">
    <source>
        <dbReference type="SAM" id="MobiDB-lite"/>
    </source>
</evidence>
<dbReference type="InterPro" id="IPR029058">
    <property type="entry name" value="AB_hydrolase_fold"/>
</dbReference>
<dbReference type="RefSeq" id="WP_196420215.1">
    <property type="nucleotide sequence ID" value="NZ_JADQTO010000038.1"/>
</dbReference>
<name>A0A931CLG7_9ACTN</name>
<dbReference type="AlphaFoldDB" id="A0A931CLG7"/>
<reference evidence="3" key="1">
    <citation type="submission" date="2020-11" db="EMBL/GenBank/DDBJ databases">
        <title>Isolation and identification of active actinomycetes.</title>
        <authorList>
            <person name="Sun X."/>
        </authorList>
    </citation>
    <scope>NUCLEOTIDE SEQUENCE</scope>
    <source>
        <strain evidence="3">NEAU-A11</strain>
    </source>
</reference>
<dbReference type="Pfam" id="PF05057">
    <property type="entry name" value="DUF676"/>
    <property type="match status" value="1"/>
</dbReference>
<evidence type="ECO:0000259" key="2">
    <source>
        <dbReference type="Pfam" id="PF05057"/>
    </source>
</evidence>
<feature type="region of interest" description="Disordered" evidence="1">
    <location>
        <begin position="235"/>
        <end position="277"/>
    </location>
</feature>
<sequence length="277" mass="30353">MIDGDVVLIHGLASAPPTWNRLEQVLSEDPALAGLQWHRFGYRSPIVGIPFLPRRIPDHDDIAQTLASFVQVRTSADRKLAFVTHSQGGLILQRFLARQLNNGHGRDLTRIRSIIMLACPHEGSDYQSIFRKMLGLNFHAQRKSLTQFQSDVAETRRTVLNQIVNATTVSDRTCPIPVHVYAGDSDRVVVRVSAQSAFPDSGVLPGDHFSIIDPDWPESLTAETVRHRLVTDFAAPSPVATPPPAATPPAERGDINISGGTGFQFGDGNTQINNGDR</sequence>
<dbReference type="InterPro" id="IPR007751">
    <property type="entry name" value="DUF676_lipase-like"/>
</dbReference>